<keyword evidence="2 10" id="KW-0813">Transport</keyword>
<accession>A0AAI8G503</accession>
<evidence type="ECO:0008006" key="17">
    <source>
        <dbReference type="Google" id="ProtNLM"/>
    </source>
</evidence>
<dbReference type="AlphaFoldDB" id="A0AAI8G503"/>
<sequence length="786" mass="89901">MKKYILLTFLFSFNLLCHAQQLAYSIKGKVLDEKNVPIAYATIVGIESNQSTQTDERGNFELKVPNKKETIEVSFMGYNSFKSNITFDQETTKVLSVKLKEQQQQLSEINIKAKSASEKVRQSAYTVNAVEVKALANTVSDVNQILNRSAGVRVREEGGLGSNFNFALNGFSGNQIKFYLDGVPLEGVGSSFQLNNIPVNMIERIEIYKGVVPISLGGDALGGALNIITKNTKSKYLDATVSYGSFNTVRSSVNMGMTTDKGYKFQLNAYQNYSDNDYKVNVDVHNFETGVLTPKRVRRFHDRYHNEGIVLKGGMVNKWYADELLFGITLGKNYNQIQTGNRMEDVYGGRFTKGDLILPSFSYTKKDFLVENLNVSVNANYNLGSEQSVDTMNRLYNWDGDYIIKNTLKKEGGEIERRRFKYKNNNGSVIANANYALSEHHLFAVNYNLSLFNRKGEDLLDATLKNNNLPKKSNKAILGFSYQYTHNEKWNAIAFLKKYFQYNYSERYYNETYFTQDNRQNFTGYGIATAYNILPDLQVKGSFEHSIRMPEAYEMFGDEVNLASNYNLKPESSNNFNVGLQYGFTINEVNQFKVETNFLYRKAKDYIKEEVNTGQGTAAQKVNRNIGGVLVKSFDGEIRYSYKDFFSVMANVTYQDILNDMKYENNSEEVSALYRDRVANIPYLYGNGMVSFNFKEVFGSKNSLRLDYNMMYVQKYYLYAPSAGIAKYKRYIPEQFSQDISLHYAIRDGRYNVAVEVKNLANKTLYDNFSLQKPSRSVTLKLRYNL</sequence>
<dbReference type="GO" id="GO:0015344">
    <property type="term" value="F:siderophore uptake transmembrane transporter activity"/>
    <property type="evidence" value="ECO:0007669"/>
    <property type="project" value="TreeGrafter"/>
</dbReference>
<evidence type="ECO:0000256" key="7">
    <source>
        <dbReference type="ARBA" id="ARBA00023136"/>
    </source>
</evidence>
<evidence type="ECO:0000256" key="10">
    <source>
        <dbReference type="PROSITE-ProRule" id="PRU01360"/>
    </source>
</evidence>
<keyword evidence="6 11" id="KW-0798">TonB box</keyword>
<dbReference type="RefSeq" id="WP_006263060.1">
    <property type="nucleotide sequence ID" value="NZ_CP013690.1"/>
</dbReference>
<dbReference type="SUPFAM" id="SSF56935">
    <property type="entry name" value="Porins"/>
    <property type="match status" value="1"/>
</dbReference>
<evidence type="ECO:0000259" key="14">
    <source>
        <dbReference type="Pfam" id="PF07715"/>
    </source>
</evidence>
<dbReference type="GO" id="GO:0044718">
    <property type="term" value="P:siderophore transmembrane transport"/>
    <property type="evidence" value="ECO:0007669"/>
    <property type="project" value="TreeGrafter"/>
</dbReference>
<evidence type="ECO:0000256" key="12">
    <source>
        <dbReference type="SAM" id="SignalP"/>
    </source>
</evidence>
<feature type="chain" id="PRO_5042462566" description="TonB-dependent receptor" evidence="12">
    <location>
        <begin position="20"/>
        <end position="786"/>
    </location>
</feature>
<evidence type="ECO:0000256" key="4">
    <source>
        <dbReference type="ARBA" id="ARBA00022692"/>
    </source>
</evidence>
<keyword evidence="5 12" id="KW-0732">Signal</keyword>
<dbReference type="InterPro" id="IPR037066">
    <property type="entry name" value="Plug_dom_sf"/>
</dbReference>
<feature type="domain" description="TonB-dependent receptor plug" evidence="14">
    <location>
        <begin position="120"/>
        <end position="224"/>
    </location>
</feature>
<dbReference type="Pfam" id="PF13715">
    <property type="entry name" value="CarbopepD_reg_2"/>
    <property type="match status" value="1"/>
</dbReference>
<name>A0AAI8G503_9FLAO</name>
<keyword evidence="3 10" id="KW-1134">Transmembrane beta strand</keyword>
<evidence type="ECO:0000256" key="1">
    <source>
        <dbReference type="ARBA" id="ARBA00004571"/>
    </source>
</evidence>
<evidence type="ECO:0000256" key="9">
    <source>
        <dbReference type="ARBA" id="ARBA00023237"/>
    </source>
</evidence>
<keyword evidence="7 10" id="KW-0472">Membrane</keyword>
<evidence type="ECO:0000313" key="15">
    <source>
        <dbReference type="EMBL" id="ALU26510.1"/>
    </source>
</evidence>
<keyword evidence="9 10" id="KW-0998">Cell outer membrane</keyword>
<evidence type="ECO:0000256" key="5">
    <source>
        <dbReference type="ARBA" id="ARBA00022729"/>
    </source>
</evidence>
<dbReference type="InterPro" id="IPR000531">
    <property type="entry name" value="Beta-barrel_TonB"/>
</dbReference>
<dbReference type="Gene3D" id="2.60.40.1120">
    <property type="entry name" value="Carboxypeptidase-like, regulatory domain"/>
    <property type="match status" value="1"/>
</dbReference>
<reference evidence="15 16" key="1">
    <citation type="journal article" date="2016" name="J. Zhejiang Univ. Sci. B">
        <title>Antibiotic resistance mechanisms of Myroides sp.</title>
        <authorList>
            <person name="Hu S."/>
            <person name="Yuan S."/>
            <person name="Qu H."/>
            <person name="Jiang T."/>
            <person name="Zhou Y."/>
            <person name="Wang M."/>
            <person name="Ming D."/>
        </authorList>
    </citation>
    <scope>NUCLEOTIDE SEQUENCE [LARGE SCALE GENOMIC DNA]</scope>
    <source>
        <strain evidence="15 16">PR63039</strain>
    </source>
</reference>
<keyword evidence="4 10" id="KW-0812">Transmembrane</keyword>
<dbReference type="InterPro" id="IPR008969">
    <property type="entry name" value="CarboxyPept-like_regulatory"/>
</dbReference>
<dbReference type="Pfam" id="PF00593">
    <property type="entry name" value="TonB_dep_Rec_b-barrel"/>
    <property type="match status" value="1"/>
</dbReference>
<dbReference type="KEGG" id="mod:AS202_10260"/>
<dbReference type="PANTHER" id="PTHR30069:SF29">
    <property type="entry name" value="HEMOGLOBIN AND HEMOGLOBIN-HAPTOGLOBIN-BINDING PROTEIN 1-RELATED"/>
    <property type="match status" value="1"/>
</dbReference>
<gene>
    <name evidence="15" type="ORF">AS202_10260</name>
</gene>
<feature type="domain" description="TonB-dependent receptor-like beta-barrel" evidence="13">
    <location>
        <begin position="334"/>
        <end position="760"/>
    </location>
</feature>
<dbReference type="PROSITE" id="PS52016">
    <property type="entry name" value="TONB_DEPENDENT_REC_3"/>
    <property type="match status" value="1"/>
</dbReference>
<dbReference type="SUPFAM" id="SSF49464">
    <property type="entry name" value="Carboxypeptidase regulatory domain-like"/>
    <property type="match status" value="1"/>
</dbReference>
<evidence type="ECO:0000259" key="13">
    <source>
        <dbReference type="Pfam" id="PF00593"/>
    </source>
</evidence>
<evidence type="ECO:0000256" key="2">
    <source>
        <dbReference type="ARBA" id="ARBA00022448"/>
    </source>
</evidence>
<evidence type="ECO:0000256" key="6">
    <source>
        <dbReference type="ARBA" id="ARBA00023077"/>
    </source>
</evidence>
<dbReference type="InterPro" id="IPR039426">
    <property type="entry name" value="TonB-dep_rcpt-like"/>
</dbReference>
<organism evidence="15 16">
    <name type="scientific">Myroides odoratimimus</name>
    <dbReference type="NCBI Taxonomy" id="76832"/>
    <lineage>
        <taxon>Bacteria</taxon>
        <taxon>Pseudomonadati</taxon>
        <taxon>Bacteroidota</taxon>
        <taxon>Flavobacteriia</taxon>
        <taxon>Flavobacteriales</taxon>
        <taxon>Flavobacteriaceae</taxon>
        <taxon>Myroides</taxon>
    </lineage>
</organism>
<evidence type="ECO:0000256" key="3">
    <source>
        <dbReference type="ARBA" id="ARBA00022452"/>
    </source>
</evidence>
<feature type="signal peptide" evidence="12">
    <location>
        <begin position="1"/>
        <end position="19"/>
    </location>
</feature>
<proteinExistence type="inferred from homology"/>
<dbReference type="GO" id="GO:0009279">
    <property type="term" value="C:cell outer membrane"/>
    <property type="evidence" value="ECO:0007669"/>
    <property type="project" value="UniProtKB-SubCell"/>
</dbReference>
<dbReference type="Gene3D" id="2.40.170.20">
    <property type="entry name" value="TonB-dependent receptor, beta-barrel domain"/>
    <property type="match status" value="1"/>
</dbReference>
<protein>
    <recommendedName>
        <fullName evidence="17">TonB-dependent receptor</fullName>
    </recommendedName>
</protein>
<evidence type="ECO:0000256" key="11">
    <source>
        <dbReference type="RuleBase" id="RU003357"/>
    </source>
</evidence>
<dbReference type="InterPro" id="IPR012910">
    <property type="entry name" value="Plug_dom"/>
</dbReference>
<dbReference type="Proteomes" id="UP000069030">
    <property type="component" value="Chromosome"/>
</dbReference>
<dbReference type="PANTHER" id="PTHR30069">
    <property type="entry name" value="TONB-DEPENDENT OUTER MEMBRANE RECEPTOR"/>
    <property type="match status" value="1"/>
</dbReference>
<evidence type="ECO:0000256" key="8">
    <source>
        <dbReference type="ARBA" id="ARBA00023170"/>
    </source>
</evidence>
<keyword evidence="8" id="KW-0675">Receptor</keyword>
<comment type="subcellular location">
    <subcellularLocation>
        <location evidence="1 10">Cell outer membrane</location>
        <topology evidence="1 10">Multi-pass membrane protein</topology>
    </subcellularLocation>
</comment>
<dbReference type="EMBL" id="CP013690">
    <property type="protein sequence ID" value="ALU26510.1"/>
    <property type="molecule type" value="Genomic_DNA"/>
</dbReference>
<comment type="similarity">
    <text evidence="10 11">Belongs to the TonB-dependent receptor family.</text>
</comment>
<dbReference type="InterPro" id="IPR036942">
    <property type="entry name" value="Beta-barrel_TonB_sf"/>
</dbReference>
<dbReference type="Gene3D" id="2.170.130.10">
    <property type="entry name" value="TonB-dependent receptor, plug domain"/>
    <property type="match status" value="1"/>
</dbReference>
<dbReference type="Pfam" id="PF07715">
    <property type="entry name" value="Plug"/>
    <property type="match status" value="1"/>
</dbReference>
<evidence type="ECO:0000313" key="16">
    <source>
        <dbReference type="Proteomes" id="UP000069030"/>
    </source>
</evidence>